<accession>A0AA94JP55</accession>
<reference evidence="2" key="1">
    <citation type="submission" date="2018-12" db="EMBL/GenBank/DDBJ databases">
        <title>Draft genome sequence of Flaovobacterium columnare BGFS27 isolated from channel catfish in Alabama.</title>
        <authorList>
            <person name="Cai W."/>
            <person name="Arias C."/>
        </authorList>
    </citation>
    <scope>NUCLEOTIDE SEQUENCE [LARGE SCALE GENOMIC DNA]</scope>
    <source>
        <strain evidence="2">BGFS27</strain>
    </source>
</reference>
<dbReference type="PANTHER" id="PTHR12526">
    <property type="entry name" value="GLYCOSYLTRANSFERASE"/>
    <property type="match status" value="1"/>
</dbReference>
<dbReference type="RefSeq" id="WP_060383083.1">
    <property type="nucleotide sequence ID" value="NZ_RWGX02000012.1"/>
</dbReference>
<dbReference type="Gene3D" id="3.40.50.2000">
    <property type="entry name" value="Glycogen Phosphorylase B"/>
    <property type="match status" value="1"/>
</dbReference>
<dbReference type="SUPFAM" id="SSF53756">
    <property type="entry name" value="UDP-Glycosyltransferase/glycogen phosphorylase"/>
    <property type="match status" value="1"/>
</dbReference>
<organism evidence="2">
    <name type="scientific">Flavobacterium columnare</name>
    <dbReference type="NCBI Taxonomy" id="996"/>
    <lineage>
        <taxon>Bacteria</taxon>
        <taxon>Pseudomonadati</taxon>
        <taxon>Bacteroidota</taxon>
        <taxon>Flavobacteriia</taxon>
        <taxon>Flavobacteriales</taxon>
        <taxon>Flavobacteriaceae</taxon>
        <taxon>Flavobacterium</taxon>
    </lineage>
</organism>
<dbReference type="KEGG" id="fcv:AWN65_10330"/>
<dbReference type="Pfam" id="PF00534">
    <property type="entry name" value="Glycos_transf_1"/>
    <property type="match status" value="1"/>
</dbReference>
<dbReference type="AlphaFoldDB" id="A0AA94JP55"/>
<name>A0AA94JP55_9FLAO</name>
<dbReference type="InterPro" id="IPR001296">
    <property type="entry name" value="Glyco_trans_1"/>
</dbReference>
<dbReference type="CDD" id="cd03801">
    <property type="entry name" value="GT4_PimA-like"/>
    <property type="match status" value="1"/>
</dbReference>
<evidence type="ECO:0000259" key="1">
    <source>
        <dbReference type="Pfam" id="PF00534"/>
    </source>
</evidence>
<dbReference type="EMBL" id="RWGX01000004">
    <property type="protein sequence ID" value="RVU88271.1"/>
    <property type="molecule type" value="Genomic_DNA"/>
</dbReference>
<dbReference type="GO" id="GO:0016757">
    <property type="term" value="F:glycosyltransferase activity"/>
    <property type="evidence" value="ECO:0007669"/>
    <property type="project" value="InterPro"/>
</dbReference>
<comment type="caution">
    <text evidence="2">The sequence shown here is derived from an EMBL/GenBank/DDBJ whole genome shotgun (WGS) entry which is preliminary data.</text>
</comment>
<sequence>MYKLKKIIKLFIGYYHLFCLNLKLIRVLPDVEVIFFFPYYHTGGAEKVHAAILEAIHPKKCVVFFTKASATSNMLPFFTQFACCLELNDILNKKNTRLIRMLTSCIANKINASKNITKVFGSNSDYYYEILPFISVDIKKIDLFHAFSIDDCREKIIIDSARFITTRVVINEVAKSVITNYYLRAGISSFTSHIQVISNGVAIPSKVPAKSANKIRVGFIGRWSEEKRPELFLKASQLVKQKYPETIFYMAGSGVSLRKDLVLSYGVEPLGDIRDIEVLKTLYRSTSILVLTSVYEGFPMVFMEGMSFGCIPVTTNVGGVDSHIKNGITGYLIDELEEDKIIANLVTHLCHLIKQPSLIQELSDNCRKYARAHFSIQQFNEAYQKLLN</sequence>
<protein>
    <submittedName>
        <fullName evidence="2">Glycosyltransferase</fullName>
    </submittedName>
</protein>
<gene>
    <name evidence="2" type="ORF">EJB19_08875</name>
</gene>
<feature type="domain" description="Glycosyl transferase family 1" evidence="1">
    <location>
        <begin position="208"/>
        <end position="371"/>
    </location>
</feature>
<dbReference type="GeneID" id="56896161"/>
<evidence type="ECO:0000313" key="2">
    <source>
        <dbReference type="EMBL" id="RVU88271.1"/>
    </source>
</evidence>
<proteinExistence type="predicted"/>